<reference evidence="8 9" key="1">
    <citation type="submission" date="2016-10" db="EMBL/GenBank/DDBJ databases">
        <authorList>
            <person name="de Groot N.N."/>
        </authorList>
    </citation>
    <scope>NUCLEOTIDE SEQUENCE [LARGE SCALE GENOMIC DNA]</scope>
    <source>
        <strain evidence="8 9">HL3</strain>
    </source>
</reference>
<feature type="transmembrane region" description="Helical" evidence="6">
    <location>
        <begin position="21"/>
        <end position="42"/>
    </location>
</feature>
<feature type="domain" description="ResB-like" evidence="7">
    <location>
        <begin position="22"/>
        <end position="649"/>
    </location>
</feature>
<dbReference type="GO" id="GO:0016020">
    <property type="term" value="C:membrane"/>
    <property type="evidence" value="ECO:0007669"/>
    <property type="project" value="UniProtKB-SubCell"/>
</dbReference>
<dbReference type="OrthoDB" id="9770923at2"/>
<name>A0A1I1RGQ1_9GAMM</name>
<dbReference type="Pfam" id="PF05140">
    <property type="entry name" value="ResB"/>
    <property type="match status" value="1"/>
</dbReference>
<proteinExistence type="predicted"/>
<dbReference type="PANTHER" id="PTHR31566">
    <property type="entry name" value="CYTOCHROME C BIOGENESIS PROTEIN CCS1, CHLOROPLASTIC"/>
    <property type="match status" value="1"/>
</dbReference>
<dbReference type="STRING" id="1123397.SAMN05660831_01454"/>
<keyword evidence="9" id="KW-1185">Reference proteome</keyword>
<keyword evidence="2 6" id="KW-0812">Transmembrane</keyword>
<organism evidence="8 9">
    <name type="scientific">Thiohalospira halophila DSM 15071</name>
    <dbReference type="NCBI Taxonomy" id="1123397"/>
    <lineage>
        <taxon>Bacteria</taxon>
        <taxon>Pseudomonadati</taxon>
        <taxon>Pseudomonadota</taxon>
        <taxon>Gammaproteobacteria</taxon>
        <taxon>Thiohalospirales</taxon>
        <taxon>Thiohalospiraceae</taxon>
        <taxon>Thiohalospira</taxon>
    </lineage>
</organism>
<evidence type="ECO:0000313" key="8">
    <source>
        <dbReference type="EMBL" id="SFD33479.1"/>
    </source>
</evidence>
<dbReference type="InterPro" id="IPR023494">
    <property type="entry name" value="Cyt_c_bgen_Ccs1/CcsB/ResB"/>
</dbReference>
<accession>A0A1I1RGQ1</accession>
<protein>
    <submittedName>
        <fullName evidence="8">Cytochrome c biogenesis protein</fullName>
    </submittedName>
</protein>
<evidence type="ECO:0000259" key="7">
    <source>
        <dbReference type="Pfam" id="PF05140"/>
    </source>
</evidence>
<dbReference type="EMBL" id="FOMJ01000004">
    <property type="protein sequence ID" value="SFD33479.1"/>
    <property type="molecule type" value="Genomic_DNA"/>
</dbReference>
<evidence type="ECO:0000256" key="4">
    <source>
        <dbReference type="ARBA" id="ARBA00022989"/>
    </source>
</evidence>
<dbReference type="RefSeq" id="WP_093428102.1">
    <property type="nucleotide sequence ID" value="NZ_FOMJ01000004.1"/>
</dbReference>
<evidence type="ECO:0000256" key="6">
    <source>
        <dbReference type="SAM" id="Phobius"/>
    </source>
</evidence>
<evidence type="ECO:0000256" key="5">
    <source>
        <dbReference type="ARBA" id="ARBA00023136"/>
    </source>
</evidence>
<evidence type="ECO:0000256" key="2">
    <source>
        <dbReference type="ARBA" id="ARBA00022692"/>
    </source>
</evidence>
<feature type="transmembrane region" description="Helical" evidence="6">
    <location>
        <begin position="169"/>
        <end position="187"/>
    </location>
</feature>
<evidence type="ECO:0000256" key="3">
    <source>
        <dbReference type="ARBA" id="ARBA00022748"/>
    </source>
</evidence>
<feature type="transmembrane region" description="Helical" evidence="6">
    <location>
        <begin position="75"/>
        <end position="97"/>
    </location>
</feature>
<comment type="subcellular location">
    <subcellularLocation>
        <location evidence="1">Membrane</location>
        <topology evidence="1">Multi-pass membrane protein</topology>
    </subcellularLocation>
</comment>
<dbReference type="InterPro" id="IPR007816">
    <property type="entry name" value="ResB-like_domain"/>
</dbReference>
<keyword evidence="3" id="KW-0201">Cytochrome c-type biogenesis</keyword>
<evidence type="ECO:0000256" key="1">
    <source>
        <dbReference type="ARBA" id="ARBA00004141"/>
    </source>
</evidence>
<evidence type="ECO:0000313" key="9">
    <source>
        <dbReference type="Proteomes" id="UP000198611"/>
    </source>
</evidence>
<feature type="transmembrane region" description="Helical" evidence="6">
    <location>
        <begin position="597"/>
        <end position="615"/>
    </location>
</feature>
<keyword evidence="4 6" id="KW-1133">Transmembrane helix</keyword>
<keyword evidence="5 6" id="KW-0472">Membrane</keyword>
<dbReference type="AlphaFoldDB" id="A0A1I1RGQ1"/>
<sequence length="668" mass="74613">MSSTNRPRKSLSTVWLEFLGSMNLAVTLLMVVAIASVIGTVLQQGQPWQDYQIKFGPFWFDVFRVMGLYDVYSSLWFLAIMGFLLVSVSVCVIRNAPQMVRDMRNFRMDVQGKSLRLMHNSRTFDEDESPEAVTERARGILQASGYRARTKDHGDHVVVAAMRGSWNRLGYILSHVSIVIICVGALVDGNLPLKLADMTGRVELETRDIPASQVPDAATLGPDNLSFRGNVTIPEGASADLVFLNMRNGYFVQKLPFDVELEQFRVEHYESGQPKAFESDLVLHDPELEEPIRKTISVNDPLIHKGYAIYQSSFTDGGSQLELDGYPLMGGDGEPFDVNVKVNNTATITAGEQRWTLEVDDFSLYNVEPAPEDSDSKFRNFGPSVTYRVRDESGNAREYETYMAPAEFNGRSYYMTGVRTRAGEPMRWLHVPVDPETGGLERFVELRNRLQDDQRVRAAAETFLDRNMGDALGDRRENIVRSTVGMVDAFVRGGLDGMLADVEEMAGSEAEARRMGQLYQRVLDGVVRELYNDLLAERGRPTRQDMTEADAAFYADALDAMTALPFFGSPFLLKLEDFDHLQASGLQIARSPGKNTVYLGSALLTAGIFLLFYVAHRRVWVRVEAAEGGSQVTVAGSTNRNARDFTGEFRQLADRIQGVENPGSDDRT</sequence>
<gene>
    <name evidence="8" type="ORF">SAMN05660831_01454</name>
</gene>
<dbReference type="PANTHER" id="PTHR31566:SF0">
    <property type="entry name" value="CYTOCHROME C BIOGENESIS PROTEIN CCS1, CHLOROPLASTIC"/>
    <property type="match status" value="1"/>
</dbReference>
<dbReference type="GO" id="GO:0017004">
    <property type="term" value="P:cytochrome complex assembly"/>
    <property type="evidence" value="ECO:0007669"/>
    <property type="project" value="UniProtKB-KW"/>
</dbReference>
<dbReference type="Proteomes" id="UP000198611">
    <property type="component" value="Unassembled WGS sequence"/>
</dbReference>